<evidence type="ECO:0000313" key="10">
    <source>
        <dbReference type="RefSeq" id="XP_012571480.1"/>
    </source>
</evidence>
<evidence type="ECO:0000313" key="11">
    <source>
        <dbReference type="RefSeq" id="XP_012571483.1"/>
    </source>
</evidence>
<keyword evidence="9" id="KW-1185">Reference proteome</keyword>
<dbReference type="InterPro" id="IPR045012">
    <property type="entry name" value="NLP"/>
</dbReference>
<protein>
    <submittedName>
        <fullName evidence="10 11">Protein NLP8-like</fullName>
    </submittedName>
</protein>
<dbReference type="Proteomes" id="UP000087171">
    <property type="component" value="Chromosome Ca1"/>
</dbReference>
<evidence type="ECO:0000259" key="7">
    <source>
        <dbReference type="PROSITE" id="PS51519"/>
    </source>
</evidence>
<dbReference type="PANTHER" id="PTHR32002">
    <property type="entry name" value="PROTEIN NLP8"/>
    <property type="match status" value="1"/>
</dbReference>
<dbReference type="RefSeq" id="XP_012571480.1">
    <property type="nucleotide sequence ID" value="XM_012716026.2"/>
</dbReference>
<dbReference type="Pfam" id="PF00564">
    <property type="entry name" value="PB1"/>
    <property type="match status" value="1"/>
</dbReference>
<dbReference type="Gene3D" id="3.10.20.90">
    <property type="entry name" value="Phosphatidylinositol 3-kinase Catalytic Subunit, Chain A, domain 1"/>
    <property type="match status" value="1"/>
</dbReference>
<evidence type="ECO:0000256" key="2">
    <source>
        <dbReference type="ARBA" id="ARBA00023015"/>
    </source>
</evidence>
<dbReference type="InterPro" id="IPR000270">
    <property type="entry name" value="PB1_dom"/>
</dbReference>
<comment type="subunit">
    <text evidence="1">Homodimers and heterodimers.</text>
</comment>
<evidence type="ECO:0000256" key="1">
    <source>
        <dbReference type="ARBA" id="ARBA00011726"/>
    </source>
</evidence>
<feature type="compositionally biased region" description="Low complexity" evidence="6">
    <location>
        <begin position="798"/>
        <end position="810"/>
    </location>
</feature>
<feature type="compositionally biased region" description="Polar residues" evidence="6">
    <location>
        <begin position="545"/>
        <end position="586"/>
    </location>
</feature>
<evidence type="ECO:0000256" key="6">
    <source>
        <dbReference type="SAM" id="MobiDB-lite"/>
    </source>
</evidence>
<dbReference type="InterPro" id="IPR034891">
    <property type="entry name" value="PB1_NLP"/>
</dbReference>
<evidence type="ECO:0000256" key="3">
    <source>
        <dbReference type="ARBA" id="ARBA00023125"/>
    </source>
</evidence>
<dbReference type="OrthoDB" id="6270329at2759"/>
<dbReference type="Pfam" id="PF02042">
    <property type="entry name" value="RWP-RK"/>
    <property type="match status" value="1"/>
</dbReference>
<sequence length="941" mass="104233">MEYPFYHTGKGIGYWQSPGTQLEGSTSLDGGISNLVSEDMPSSFSELMNFDNYAGLCSGPSMTDQIMANELPALASVLYQSSDGLNIVEQNSGQFYMTEVGGNSNNPQSSPIYGEKIVCQQMDTLLGFLDNNDANNLSSKQKINGSLQHVNTFDTGNCVIPKPPALSLDERMLKALSFFKESAGGGILAQVWVPIKHGGQVFLSTSEQPYLLDQMLAGYREVSRTFTFSAEGKPGCLPGLPGRVFISKVPEWTSNVGYYNPSEYLRVEHARNHEVRGSIAFPIFDMHSGLPCCAVLELVTTKEKPNFDKELEIICRSLQLVNLRTNVPFRLLPECLSSNKRAALTEIVDVLRSVCHAHRLPLALTWIPCFYTKGTRDETTRIQIKEGNSSSREKNILCIEESACYITDRVMEGFVHACVEHHLEEGKGVAGKALQSNHPFFYPDVKAYDISEYPLVHHARKYSLNASVAIRLRSTYTYNDDYILEFFLPINMKGSSEQQLLLDSLSGTMQRICTSLRTVSEAELSGIKSLQVGFEKKNDPRFPPLSTQNSQIPSIKENNGSVQKLSLKASNQRKNGNEPSCNQETNGPRRRVEKNKSTSEKNVSLSVLQQYFSGSLKDAAKSIGVCPTTLKRICRHHGILRWPSRKINKVNRSLKKIQTVLDSVQGVEGGLKFDPSMGAFVAGGSTIQEIDEHESLFFPEKSTAQDPQNLENKLEGKLKETNSSSVDCSEDSKSMAMDDCHEQACFGSVLGKSDKLVLNKGGLRIEKCKHNNTSSFFVDEMDTCVDGDDEVVEHNNPTSSSLTDSSNGSGSMIHDISSGYEDFENQKHCKGKSTIVDGGSKIVVKATYGEDTIRFKFDPSTGCFRLYEEVAARFKLQNGTFRLKYLDDEEEWVMLVNDSDLQECLEILNDMGTRNARFLVRDVPCVLSSSGSSNCYLGGSS</sequence>
<dbReference type="SUPFAM" id="SSF54277">
    <property type="entry name" value="CAD &amp; PB1 domains"/>
    <property type="match status" value="1"/>
</dbReference>
<organism evidence="9 11">
    <name type="scientific">Cicer arietinum</name>
    <name type="common">Chickpea</name>
    <name type="synonym">Garbanzo</name>
    <dbReference type="NCBI Taxonomy" id="3827"/>
    <lineage>
        <taxon>Eukaryota</taxon>
        <taxon>Viridiplantae</taxon>
        <taxon>Streptophyta</taxon>
        <taxon>Embryophyta</taxon>
        <taxon>Tracheophyta</taxon>
        <taxon>Spermatophyta</taxon>
        <taxon>Magnoliopsida</taxon>
        <taxon>eudicotyledons</taxon>
        <taxon>Gunneridae</taxon>
        <taxon>Pentapetalae</taxon>
        <taxon>rosids</taxon>
        <taxon>fabids</taxon>
        <taxon>Fabales</taxon>
        <taxon>Fabaceae</taxon>
        <taxon>Papilionoideae</taxon>
        <taxon>50 kb inversion clade</taxon>
        <taxon>NPAAA clade</taxon>
        <taxon>Hologalegina</taxon>
        <taxon>IRL clade</taxon>
        <taxon>Cicereae</taxon>
        <taxon>Cicer</taxon>
    </lineage>
</organism>
<dbReference type="Pfam" id="PF22922">
    <property type="entry name" value="GAF_NLP"/>
    <property type="match status" value="1"/>
</dbReference>
<dbReference type="PANTHER" id="PTHR32002:SF41">
    <property type="entry name" value="PROTEIN NLP8"/>
    <property type="match status" value="1"/>
</dbReference>
<dbReference type="InterPro" id="IPR003035">
    <property type="entry name" value="RWP-RK_dom"/>
</dbReference>
<dbReference type="GeneID" id="101496898"/>
<dbReference type="InterPro" id="IPR055081">
    <property type="entry name" value="NLP1-9_GAF"/>
</dbReference>
<evidence type="ECO:0000256" key="4">
    <source>
        <dbReference type="ARBA" id="ARBA00023163"/>
    </source>
</evidence>
<evidence type="ECO:0000259" key="8">
    <source>
        <dbReference type="PROSITE" id="PS51745"/>
    </source>
</evidence>
<keyword evidence="3" id="KW-0238">DNA-binding</keyword>
<dbReference type="SMART" id="SM00666">
    <property type="entry name" value="PB1"/>
    <property type="match status" value="1"/>
</dbReference>
<dbReference type="AlphaFoldDB" id="A0A1S3E7U2"/>
<dbReference type="PROSITE" id="PS51519">
    <property type="entry name" value="RWP_RK"/>
    <property type="match status" value="1"/>
</dbReference>
<proteinExistence type="predicted"/>
<dbReference type="PROSITE" id="PS51745">
    <property type="entry name" value="PB1"/>
    <property type="match status" value="1"/>
</dbReference>
<name>A0A1S3E7U2_CICAR</name>
<dbReference type="InterPro" id="IPR053793">
    <property type="entry name" value="PB1-like"/>
</dbReference>
<keyword evidence="5" id="KW-0539">Nucleus</keyword>
<feature type="domain" description="PB1" evidence="8">
    <location>
        <begin position="841"/>
        <end position="923"/>
    </location>
</feature>
<feature type="domain" description="RWP-RK" evidence="7">
    <location>
        <begin position="582"/>
        <end position="670"/>
    </location>
</feature>
<dbReference type="SMR" id="A0A1S3E7U2"/>
<feature type="region of interest" description="Disordered" evidence="6">
    <location>
        <begin position="788"/>
        <end position="810"/>
    </location>
</feature>
<feature type="region of interest" description="Disordered" evidence="6">
    <location>
        <begin position="538"/>
        <end position="601"/>
    </location>
</feature>
<evidence type="ECO:0000313" key="9">
    <source>
        <dbReference type="Proteomes" id="UP000087171"/>
    </source>
</evidence>
<dbReference type="RefSeq" id="XP_012571483.1">
    <property type="nucleotide sequence ID" value="XM_012716029.2"/>
</dbReference>
<dbReference type="STRING" id="3827.A0A1S3E7U2"/>
<gene>
    <name evidence="10 11" type="primary">LOC101496898</name>
</gene>
<reference evidence="10 11" key="2">
    <citation type="submission" date="2025-04" db="UniProtKB">
        <authorList>
            <consortium name="RefSeq"/>
        </authorList>
    </citation>
    <scope>IDENTIFICATION</scope>
    <source>
        <tissue evidence="10 11">Etiolated seedlings</tissue>
    </source>
</reference>
<keyword evidence="2" id="KW-0805">Transcription regulation</keyword>
<dbReference type="KEGG" id="cam:101496898"/>
<evidence type="ECO:0000256" key="5">
    <source>
        <dbReference type="ARBA" id="ARBA00023242"/>
    </source>
</evidence>
<accession>A0A1S3E7U2</accession>
<reference evidence="9" key="1">
    <citation type="journal article" date="2013" name="Nat. Biotechnol.">
        <title>Draft genome sequence of chickpea (Cicer arietinum) provides a resource for trait improvement.</title>
        <authorList>
            <person name="Varshney R.K."/>
            <person name="Song C."/>
            <person name="Saxena R.K."/>
            <person name="Azam S."/>
            <person name="Yu S."/>
            <person name="Sharpe A.G."/>
            <person name="Cannon S."/>
            <person name="Baek J."/>
            <person name="Rosen B.D."/>
            <person name="Tar'an B."/>
            <person name="Millan T."/>
            <person name="Zhang X."/>
            <person name="Ramsay L.D."/>
            <person name="Iwata A."/>
            <person name="Wang Y."/>
            <person name="Nelson W."/>
            <person name="Farmer A.D."/>
            <person name="Gaur P.M."/>
            <person name="Soderlund C."/>
            <person name="Penmetsa R.V."/>
            <person name="Xu C."/>
            <person name="Bharti A.K."/>
            <person name="He W."/>
            <person name="Winter P."/>
            <person name="Zhao S."/>
            <person name="Hane J.K."/>
            <person name="Carrasquilla-Garcia N."/>
            <person name="Condie J.A."/>
            <person name="Upadhyaya H.D."/>
            <person name="Luo M.C."/>
            <person name="Thudi M."/>
            <person name="Gowda C.L."/>
            <person name="Singh N.P."/>
            <person name="Lichtenzveig J."/>
            <person name="Gali K.K."/>
            <person name="Rubio J."/>
            <person name="Nadarajan N."/>
            <person name="Dolezel J."/>
            <person name="Bansal K.C."/>
            <person name="Xu X."/>
            <person name="Edwards D."/>
            <person name="Zhang G."/>
            <person name="Kahl G."/>
            <person name="Gil J."/>
            <person name="Singh K.B."/>
            <person name="Datta S.K."/>
            <person name="Jackson S.A."/>
            <person name="Wang J."/>
            <person name="Cook D.R."/>
        </authorList>
    </citation>
    <scope>NUCLEOTIDE SEQUENCE [LARGE SCALE GENOMIC DNA]</scope>
    <source>
        <strain evidence="9">cv. CDC Frontier</strain>
    </source>
</reference>
<dbReference type="PaxDb" id="3827-XP_004486872.1"/>
<dbReference type="GO" id="GO:0003677">
    <property type="term" value="F:DNA binding"/>
    <property type="evidence" value="ECO:0007669"/>
    <property type="project" value="UniProtKB-KW"/>
</dbReference>
<dbReference type="CDD" id="cd06407">
    <property type="entry name" value="PB1_NLP"/>
    <property type="match status" value="1"/>
</dbReference>
<keyword evidence="4" id="KW-0804">Transcription</keyword>
<dbReference type="GO" id="GO:0003700">
    <property type="term" value="F:DNA-binding transcription factor activity"/>
    <property type="evidence" value="ECO:0007669"/>
    <property type="project" value="InterPro"/>
</dbReference>
<dbReference type="eggNOG" id="ENOG502QQ6H">
    <property type="taxonomic scope" value="Eukaryota"/>
</dbReference>